<dbReference type="InterPro" id="IPR017568">
    <property type="entry name" value="3-oxoacyl-ACP_synth-2"/>
</dbReference>
<evidence type="ECO:0000256" key="8">
    <source>
        <dbReference type="ARBA" id="ARBA00023098"/>
    </source>
</evidence>
<dbReference type="PROSITE" id="PS00606">
    <property type="entry name" value="KS3_1"/>
    <property type="match status" value="1"/>
</dbReference>
<dbReference type="PANTHER" id="PTHR11712">
    <property type="entry name" value="POLYKETIDE SYNTHASE-RELATED"/>
    <property type="match status" value="1"/>
</dbReference>
<dbReference type="InterPro" id="IPR016039">
    <property type="entry name" value="Thiolase-like"/>
</dbReference>
<feature type="domain" description="Ketosynthase family 3 (KS3)" evidence="17">
    <location>
        <begin position="3"/>
        <end position="410"/>
    </location>
</feature>
<dbReference type="NCBIfam" id="TIGR03150">
    <property type="entry name" value="fabF"/>
    <property type="match status" value="1"/>
</dbReference>
<dbReference type="InterPro" id="IPR000794">
    <property type="entry name" value="Beta-ketoacyl_synthase"/>
</dbReference>
<dbReference type="AlphaFoldDB" id="A0A1M6FTP2"/>
<evidence type="ECO:0000256" key="7">
    <source>
        <dbReference type="ARBA" id="ARBA00022832"/>
    </source>
</evidence>
<dbReference type="SUPFAM" id="SSF53901">
    <property type="entry name" value="Thiolase-like"/>
    <property type="match status" value="2"/>
</dbReference>
<evidence type="ECO:0000256" key="5">
    <source>
        <dbReference type="ARBA" id="ARBA00022516"/>
    </source>
</evidence>
<dbReference type="CDD" id="cd00834">
    <property type="entry name" value="KAS_I_II"/>
    <property type="match status" value="1"/>
</dbReference>
<dbReference type="PIRSF" id="PIRSF000447">
    <property type="entry name" value="KAS_II"/>
    <property type="match status" value="1"/>
</dbReference>
<evidence type="ECO:0000256" key="4">
    <source>
        <dbReference type="ARBA" id="ARBA00014657"/>
    </source>
</evidence>
<evidence type="ECO:0000256" key="10">
    <source>
        <dbReference type="ARBA" id="ARBA00023315"/>
    </source>
</evidence>
<evidence type="ECO:0000256" key="1">
    <source>
        <dbReference type="ARBA" id="ARBA00005194"/>
    </source>
</evidence>
<dbReference type="GO" id="GO:0004315">
    <property type="term" value="F:3-oxoacyl-[acyl-carrier-protein] synthase activity"/>
    <property type="evidence" value="ECO:0007669"/>
    <property type="project" value="UniProtKB-UniRule"/>
</dbReference>
<evidence type="ECO:0000256" key="9">
    <source>
        <dbReference type="ARBA" id="ARBA00023160"/>
    </source>
</evidence>
<dbReference type="Pfam" id="PF02801">
    <property type="entry name" value="Ketoacyl-synt_C"/>
    <property type="match status" value="1"/>
</dbReference>
<organism evidence="18 19">
    <name type="scientific">Thermoclostridium caenicola</name>
    <dbReference type="NCBI Taxonomy" id="659425"/>
    <lineage>
        <taxon>Bacteria</taxon>
        <taxon>Bacillati</taxon>
        <taxon>Bacillota</taxon>
        <taxon>Clostridia</taxon>
        <taxon>Eubacteriales</taxon>
        <taxon>Oscillospiraceae</taxon>
        <taxon>Thermoclostridium</taxon>
    </lineage>
</organism>
<dbReference type="NCBIfam" id="NF004970">
    <property type="entry name" value="PRK06333.1"/>
    <property type="match status" value="1"/>
</dbReference>
<evidence type="ECO:0000256" key="15">
    <source>
        <dbReference type="PIRSR" id="PIRSR000447-1"/>
    </source>
</evidence>
<dbReference type="NCBIfam" id="NF005589">
    <property type="entry name" value="PRK07314.1"/>
    <property type="match status" value="1"/>
</dbReference>
<name>A0A1M6FTP2_9FIRM</name>
<proteinExistence type="inferred from homology"/>
<dbReference type="GO" id="GO:0006633">
    <property type="term" value="P:fatty acid biosynthetic process"/>
    <property type="evidence" value="ECO:0007669"/>
    <property type="project" value="UniProtKB-UniRule"/>
</dbReference>
<dbReference type="InterPro" id="IPR014030">
    <property type="entry name" value="Ketoacyl_synth_N"/>
</dbReference>
<evidence type="ECO:0000256" key="3">
    <source>
        <dbReference type="ARBA" id="ARBA00012356"/>
    </source>
</evidence>
<comment type="catalytic activity">
    <reaction evidence="13 14">
        <text>a fatty acyl-[ACP] + malonyl-[ACP] + H(+) = a 3-oxoacyl-[ACP] + holo-[ACP] + CO2</text>
        <dbReference type="Rhea" id="RHEA:22836"/>
        <dbReference type="Rhea" id="RHEA-COMP:9623"/>
        <dbReference type="Rhea" id="RHEA-COMP:9685"/>
        <dbReference type="Rhea" id="RHEA-COMP:9916"/>
        <dbReference type="Rhea" id="RHEA-COMP:14125"/>
        <dbReference type="ChEBI" id="CHEBI:15378"/>
        <dbReference type="ChEBI" id="CHEBI:16526"/>
        <dbReference type="ChEBI" id="CHEBI:64479"/>
        <dbReference type="ChEBI" id="CHEBI:78449"/>
        <dbReference type="ChEBI" id="CHEBI:78776"/>
        <dbReference type="ChEBI" id="CHEBI:138651"/>
    </reaction>
</comment>
<dbReference type="InterPro" id="IPR014031">
    <property type="entry name" value="Ketoacyl_synth_C"/>
</dbReference>
<comment type="pathway">
    <text evidence="1 14">Lipid metabolism; fatty acid biosynthesis.</text>
</comment>
<evidence type="ECO:0000256" key="2">
    <source>
        <dbReference type="ARBA" id="ARBA00008467"/>
    </source>
</evidence>
<evidence type="ECO:0000256" key="12">
    <source>
        <dbReference type="ARBA" id="ARBA00047318"/>
    </source>
</evidence>
<dbReference type="Pfam" id="PF00109">
    <property type="entry name" value="ketoacyl-synt"/>
    <property type="match status" value="1"/>
</dbReference>
<dbReference type="UniPathway" id="UPA00094"/>
<dbReference type="Proteomes" id="UP000324781">
    <property type="component" value="Unassembled WGS sequence"/>
</dbReference>
<keyword evidence="5 14" id="KW-0444">Lipid biosynthesis</keyword>
<dbReference type="SMART" id="SM00825">
    <property type="entry name" value="PKS_KS"/>
    <property type="match status" value="1"/>
</dbReference>
<comment type="catalytic activity">
    <reaction evidence="12 14">
        <text>(9Z)-hexadecenoyl-[ACP] + malonyl-[ACP] + H(+) = 3-oxo-(11Z)-octadecenoyl-[ACP] + holo-[ACP] + CO2</text>
        <dbReference type="Rhea" id="RHEA:55040"/>
        <dbReference type="Rhea" id="RHEA-COMP:9623"/>
        <dbReference type="Rhea" id="RHEA-COMP:9685"/>
        <dbReference type="Rhea" id="RHEA-COMP:10800"/>
        <dbReference type="Rhea" id="RHEA-COMP:14074"/>
        <dbReference type="ChEBI" id="CHEBI:15378"/>
        <dbReference type="ChEBI" id="CHEBI:16526"/>
        <dbReference type="ChEBI" id="CHEBI:64479"/>
        <dbReference type="ChEBI" id="CHEBI:78449"/>
        <dbReference type="ChEBI" id="CHEBI:83989"/>
        <dbReference type="ChEBI" id="CHEBI:138538"/>
        <dbReference type="EC" id="2.3.1.179"/>
    </reaction>
</comment>
<dbReference type="Gene3D" id="3.40.47.10">
    <property type="match status" value="1"/>
</dbReference>
<dbReference type="FunFam" id="3.40.47.10:FF:000009">
    <property type="entry name" value="3-oxoacyl-[acyl-carrier-protein] synthase 2"/>
    <property type="match status" value="1"/>
</dbReference>
<feature type="active site" description="For beta-ketoacyl synthase activity" evidence="15">
    <location>
        <position position="164"/>
    </location>
</feature>
<keyword evidence="10 14" id="KW-0012">Acyltransferase</keyword>
<dbReference type="GO" id="GO:0005829">
    <property type="term" value="C:cytosol"/>
    <property type="evidence" value="ECO:0007669"/>
    <property type="project" value="TreeGrafter"/>
</dbReference>
<keyword evidence="9 14" id="KW-0275">Fatty acid biosynthesis</keyword>
<dbReference type="EC" id="2.3.1.179" evidence="3 14"/>
<comment type="similarity">
    <text evidence="2 14 16">Belongs to the thiolase-like superfamily. Beta-ketoacyl-ACP synthases family.</text>
</comment>
<evidence type="ECO:0000313" key="18">
    <source>
        <dbReference type="EMBL" id="SHJ01013.1"/>
    </source>
</evidence>
<evidence type="ECO:0000313" key="19">
    <source>
        <dbReference type="Proteomes" id="UP000324781"/>
    </source>
</evidence>
<comment type="function">
    <text evidence="11 14">Involved in the type II fatty acid elongation cycle. Catalyzes the elongation of a wide range of acyl-ACP by the addition of two carbons from malonyl-ACP to an acyl acceptor. Can efficiently catalyze the conversion of palmitoleoyl-ACP (cis-hexadec-9-enoyl-ACP) to cis-vaccenoyl-ACP (cis-octadec-11-enoyl-ACP), an essential step in the thermal regulation of fatty acid composition.</text>
</comment>
<evidence type="ECO:0000256" key="11">
    <source>
        <dbReference type="ARBA" id="ARBA00024006"/>
    </source>
</evidence>
<reference evidence="18 19" key="1">
    <citation type="submission" date="2016-11" db="EMBL/GenBank/DDBJ databases">
        <authorList>
            <person name="Varghese N."/>
            <person name="Submissions S."/>
        </authorList>
    </citation>
    <scope>NUCLEOTIDE SEQUENCE [LARGE SCALE GENOMIC DNA]</scope>
    <source>
        <strain evidence="18 19">DSM 19027</strain>
    </source>
</reference>
<dbReference type="PROSITE" id="PS52004">
    <property type="entry name" value="KS3_2"/>
    <property type="match status" value="1"/>
</dbReference>
<protein>
    <recommendedName>
        <fullName evidence="4 14">3-oxoacyl-[acyl-carrier-protein] synthase 2</fullName>
        <ecNumber evidence="3 14">2.3.1.179</ecNumber>
    </recommendedName>
</protein>
<dbReference type="InterPro" id="IPR018201">
    <property type="entry name" value="Ketoacyl_synth_AS"/>
</dbReference>
<dbReference type="EMBL" id="FQZP01000019">
    <property type="protein sequence ID" value="SHJ01013.1"/>
    <property type="molecule type" value="Genomic_DNA"/>
</dbReference>
<evidence type="ECO:0000256" key="14">
    <source>
        <dbReference type="PIRNR" id="PIRNR000447"/>
    </source>
</evidence>
<dbReference type="PANTHER" id="PTHR11712:SF336">
    <property type="entry name" value="3-OXOACYL-[ACYL-CARRIER-PROTEIN] SYNTHASE, MITOCHONDRIAL"/>
    <property type="match status" value="1"/>
</dbReference>
<evidence type="ECO:0000256" key="13">
    <source>
        <dbReference type="ARBA" id="ARBA00047659"/>
    </source>
</evidence>
<gene>
    <name evidence="18" type="ORF">SAMN05444373_101925</name>
</gene>
<keyword evidence="6 14" id="KW-0808">Transferase</keyword>
<accession>A0A1M6FTP2</accession>
<evidence type="ECO:0000256" key="16">
    <source>
        <dbReference type="RuleBase" id="RU003694"/>
    </source>
</evidence>
<keyword evidence="7" id="KW-0276">Fatty acid metabolism</keyword>
<evidence type="ECO:0000256" key="6">
    <source>
        <dbReference type="ARBA" id="ARBA00022679"/>
    </source>
</evidence>
<keyword evidence="8" id="KW-0443">Lipid metabolism</keyword>
<evidence type="ECO:0000259" key="17">
    <source>
        <dbReference type="PROSITE" id="PS52004"/>
    </source>
</evidence>
<sequence>MMKRRVVITGLGVVHALGKDINTFWDAIKEGKNGITTVTKFDTTDFSTKVAAQIVDFDPSAYIDKKEAKRMDLFCQYAIVAAQQAIDMAGLDASKLDPFRAGVLIGSGIGGIETLEDNCRTMFEKGPRRVSPFFVPMMIANMASGQVAIRFGFKGYNACVVTACATANHSIGDAMRVIQNGYADVMITGGSEASITPLGFVGFCAAKAMSENEDPNTACRPFDKDRDGFVMGEGAGILVLEEYEHAKRRGAKILAELVGYGCTCDAYHITAPSPDGEAGIRCMQLALEDAGIAPEQLGYINAHGTSTPLNDPMETSVIKRVLGKHAEKVPVSSTKSMTGHLLGAAGGIEAVITVMALQDGFLPPTINLKNQDPECDLDYIPNVGRKQQVEYALSNALGFGGHNGVLVFKRYDE</sequence>
<dbReference type="InterPro" id="IPR020841">
    <property type="entry name" value="PKS_Beta-ketoAc_synthase_dom"/>
</dbReference>
<keyword evidence="19" id="KW-1185">Reference proteome</keyword>